<sequence>MDPDIAHSTDLHTRRSLEILTRILRDVPFACCVKTLKILVDADFGLDFEMGLISKALTKLKNLRSFECEGAARYLSVVIVTVLEALPQLESFTVRCPGYLLPITKFSGPLKWLRELALPLPTEVAAFVELIRELEPSLQHLHVKGDLNPTSFLPAITPVLGNLVCLELSLSGWGVGTTDLSTAVEVILRYGFRLETLCIGLHHSAHLPSAHFRTYANALPELRYFALRLKSTRVYDTDMRPAISLF</sequence>
<name>A0A0C3GLI9_PILCF</name>
<dbReference type="Proteomes" id="UP000054166">
    <property type="component" value="Unassembled WGS sequence"/>
</dbReference>
<dbReference type="HOGENOM" id="CLU_1129436_0_0_1"/>
<gene>
    <name evidence="1" type="ORF">PILCRDRAFT_129982</name>
</gene>
<dbReference type="AlphaFoldDB" id="A0A0C3GLI9"/>
<dbReference type="InterPro" id="IPR032675">
    <property type="entry name" value="LRR_dom_sf"/>
</dbReference>
<dbReference type="Gene3D" id="3.80.10.10">
    <property type="entry name" value="Ribonuclease Inhibitor"/>
    <property type="match status" value="1"/>
</dbReference>
<organism evidence="1 2">
    <name type="scientific">Piloderma croceum (strain F 1598)</name>
    <dbReference type="NCBI Taxonomy" id="765440"/>
    <lineage>
        <taxon>Eukaryota</taxon>
        <taxon>Fungi</taxon>
        <taxon>Dikarya</taxon>
        <taxon>Basidiomycota</taxon>
        <taxon>Agaricomycotina</taxon>
        <taxon>Agaricomycetes</taxon>
        <taxon>Agaricomycetidae</taxon>
        <taxon>Atheliales</taxon>
        <taxon>Atheliaceae</taxon>
        <taxon>Piloderma</taxon>
    </lineage>
</organism>
<dbReference type="STRING" id="765440.A0A0C3GLI9"/>
<reference evidence="2" key="2">
    <citation type="submission" date="2015-01" db="EMBL/GenBank/DDBJ databases">
        <title>Evolutionary Origins and Diversification of the Mycorrhizal Mutualists.</title>
        <authorList>
            <consortium name="DOE Joint Genome Institute"/>
            <consortium name="Mycorrhizal Genomics Consortium"/>
            <person name="Kohler A."/>
            <person name="Kuo A."/>
            <person name="Nagy L.G."/>
            <person name="Floudas D."/>
            <person name="Copeland A."/>
            <person name="Barry K.W."/>
            <person name="Cichocki N."/>
            <person name="Veneault-Fourrey C."/>
            <person name="LaButti K."/>
            <person name="Lindquist E.A."/>
            <person name="Lipzen A."/>
            <person name="Lundell T."/>
            <person name="Morin E."/>
            <person name="Murat C."/>
            <person name="Riley R."/>
            <person name="Ohm R."/>
            <person name="Sun H."/>
            <person name="Tunlid A."/>
            <person name="Henrissat B."/>
            <person name="Grigoriev I.V."/>
            <person name="Hibbett D.S."/>
            <person name="Martin F."/>
        </authorList>
    </citation>
    <scope>NUCLEOTIDE SEQUENCE [LARGE SCALE GENOMIC DNA]</scope>
    <source>
        <strain evidence="2">F 1598</strain>
    </source>
</reference>
<dbReference type="InParanoid" id="A0A0C3GLI9"/>
<evidence type="ECO:0000313" key="1">
    <source>
        <dbReference type="EMBL" id="KIM91446.1"/>
    </source>
</evidence>
<dbReference type="OrthoDB" id="2685413at2759"/>
<accession>A0A0C3GLI9</accession>
<reference evidence="1 2" key="1">
    <citation type="submission" date="2014-04" db="EMBL/GenBank/DDBJ databases">
        <authorList>
            <consortium name="DOE Joint Genome Institute"/>
            <person name="Kuo A."/>
            <person name="Tarkka M."/>
            <person name="Buscot F."/>
            <person name="Kohler A."/>
            <person name="Nagy L.G."/>
            <person name="Floudas D."/>
            <person name="Copeland A."/>
            <person name="Barry K.W."/>
            <person name="Cichocki N."/>
            <person name="Veneault-Fourrey C."/>
            <person name="LaButti K."/>
            <person name="Lindquist E.A."/>
            <person name="Lipzen A."/>
            <person name="Lundell T."/>
            <person name="Morin E."/>
            <person name="Murat C."/>
            <person name="Sun H."/>
            <person name="Tunlid A."/>
            <person name="Henrissat B."/>
            <person name="Grigoriev I.V."/>
            <person name="Hibbett D.S."/>
            <person name="Martin F."/>
            <person name="Nordberg H.P."/>
            <person name="Cantor M.N."/>
            <person name="Hua S.X."/>
        </authorList>
    </citation>
    <scope>NUCLEOTIDE SEQUENCE [LARGE SCALE GENOMIC DNA]</scope>
    <source>
        <strain evidence="1 2">F 1598</strain>
    </source>
</reference>
<dbReference type="EMBL" id="KN832971">
    <property type="protein sequence ID" value="KIM91446.1"/>
    <property type="molecule type" value="Genomic_DNA"/>
</dbReference>
<evidence type="ECO:0000313" key="2">
    <source>
        <dbReference type="Proteomes" id="UP000054166"/>
    </source>
</evidence>
<dbReference type="SUPFAM" id="SSF52047">
    <property type="entry name" value="RNI-like"/>
    <property type="match status" value="1"/>
</dbReference>
<protein>
    <recommendedName>
        <fullName evidence="3">F-box domain-containing protein</fullName>
    </recommendedName>
</protein>
<proteinExistence type="predicted"/>
<keyword evidence="2" id="KW-1185">Reference proteome</keyword>
<evidence type="ECO:0008006" key="3">
    <source>
        <dbReference type="Google" id="ProtNLM"/>
    </source>
</evidence>